<accession>A0A174HUF3</accession>
<feature type="transmembrane region" description="Helical" evidence="8">
    <location>
        <begin position="135"/>
        <end position="157"/>
    </location>
</feature>
<dbReference type="GO" id="GO:0005384">
    <property type="term" value="F:manganese ion transmembrane transporter activity"/>
    <property type="evidence" value="ECO:0007669"/>
    <property type="project" value="UniProtKB-UniRule"/>
</dbReference>
<reference evidence="9 10" key="1">
    <citation type="submission" date="2015-09" db="EMBL/GenBank/DDBJ databases">
        <authorList>
            <consortium name="Pathogen Informatics"/>
        </authorList>
    </citation>
    <scope>NUCLEOTIDE SEQUENCE [LARGE SCALE GENOMIC DNA]</scope>
    <source>
        <strain evidence="9 10">2789STDY5834856</strain>
    </source>
</reference>
<gene>
    <name evidence="9" type="primary">yebN_2</name>
    <name evidence="8" type="synonym">mntP</name>
    <name evidence="9" type="ORF">ERS852471_02246</name>
</gene>
<feature type="transmembrane region" description="Helical" evidence="8">
    <location>
        <begin position="107"/>
        <end position="128"/>
    </location>
</feature>
<keyword evidence="5 8" id="KW-0406">Ion transport</keyword>
<evidence type="ECO:0000256" key="5">
    <source>
        <dbReference type="ARBA" id="ARBA00023065"/>
    </source>
</evidence>
<keyword evidence="6 8" id="KW-0472">Membrane</keyword>
<dbReference type="HAMAP" id="MF_01521">
    <property type="entry name" value="MntP_pump"/>
    <property type="match status" value="1"/>
</dbReference>
<dbReference type="PANTHER" id="PTHR35529">
    <property type="entry name" value="MANGANESE EFFLUX PUMP MNTP-RELATED"/>
    <property type="match status" value="1"/>
</dbReference>
<keyword evidence="7 8" id="KW-0464">Manganese</keyword>
<dbReference type="GO" id="GO:0005886">
    <property type="term" value="C:plasma membrane"/>
    <property type="evidence" value="ECO:0007669"/>
    <property type="project" value="UniProtKB-SubCell"/>
</dbReference>
<dbReference type="InterPro" id="IPR022929">
    <property type="entry name" value="Put_MntP"/>
</dbReference>
<name>A0A174HUF3_9CLOT</name>
<keyword evidence="4 8" id="KW-1133">Transmembrane helix</keyword>
<dbReference type="Proteomes" id="UP000095594">
    <property type="component" value="Unassembled WGS sequence"/>
</dbReference>
<comment type="function">
    <text evidence="8">Probably functions as a manganese efflux pump.</text>
</comment>
<dbReference type="RefSeq" id="WP_055266607.1">
    <property type="nucleotide sequence ID" value="NZ_CABIXQ010000015.1"/>
</dbReference>
<dbReference type="Pfam" id="PF02659">
    <property type="entry name" value="Mntp"/>
    <property type="match status" value="1"/>
</dbReference>
<dbReference type="InterPro" id="IPR003810">
    <property type="entry name" value="Mntp/YtaF"/>
</dbReference>
<keyword evidence="2 8" id="KW-1003">Cell membrane</keyword>
<protein>
    <recommendedName>
        <fullName evidence="8">Putative manganese efflux pump MntP</fullName>
    </recommendedName>
</protein>
<comment type="similarity">
    <text evidence="8">Belongs to the MntP (TC 9.B.29) family.</text>
</comment>
<evidence type="ECO:0000256" key="1">
    <source>
        <dbReference type="ARBA" id="ARBA00022448"/>
    </source>
</evidence>
<feature type="transmembrane region" description="Helical" evidence="8">
    <location>
        <begin position="71"/>
        <end position="87"/>
    </location>
</feature>
<sequence>MDLLSLVFLAVGLAMDAFAVSVALGLKIPVKEKWRIALKAGLFFGIAQGVMPLIGWILGNGFSSYIEKFDHWIAFILLSIIGGKMIYEAIHPDEDGDDEVDTGMKRMFILAIATSIDALAVGVSFAFLNVNIITAVLIIGIITLVTSAIGVIIGKIFGDLFSGKAEMVGGVILILIGVKILLEHLGIF</sequence>
<evidence type="ECO:0000256" key="3">
    <source>
        <dbReference type="ARBA" id="ARBA00022692"/>
    </source>
</evidence>
<keyword evidence="3 8" id="KW-0812">Transmembrane</keyword>
<dbReference type="OrthoDB" id="9811590at2"/>
<feature type="transmembrane region" description="Helical" evidence="8">
    <location>
        <begin position="41"/>
        <end position="59"/>
    </location>
</feature>
<organism evidence="9 10">
    <name type="scientific">Clostridium disporicum</name>
    <dbReference type="NCBI Taxonomy" id="84024"/>
    <lineage>
        <taxon>Bacteria</taxon>
        <taxon>Bacillati</taxon>
        <taxon>Bacillota</taxon>
        <taxon>Clostridia</taxon>
        <taxon>Eubacteriales</taxon>
        <taxon>Clostridiaceae</taxon>
        <taxon>Clostridium</taxon>
    </lineage>
</organism>
<keyword evidence="1 8" id="KW-0813">Transport</keyword>
<evidence type="ECO:0000256" key="2">
    <source>
        <dbReference type="ARBA" id="ARBA00022475"/>
    </source>
</evidence>
<comment type="subcellular location">
    <subcellularLocation>
        <location evidence="8">Cell membrane</location>
        <topology evidence="8">Multi-pass membrane protein</topology>
    </subcellularLocation>
</comment>
<feature type="transmembrane region" description="Helical" evidence="8">
    <location>
        <begin position="163"/>
        <end position="182"/>
    </location>
</feature>
<evidence type="ECO:0000256" key="7">
    <source>
        <dbReference type="ARBA" id="ARBA00023211"/>
    </source>
</evidence>
<dbReference type="EMBL" id="CYZX01000015">
    <property type="protein sequence ID" value="CUO76549.1"/>
    <property type="molecule type" value="Genomic_DNA"/>
</dbReference>
<proteinExistence type="inferred from homology"/>
<evidence type="ECO:0000256" key="6">
    <source>
        <dbReference type="ARBA" id="ARBA00023136"/>
    </source>
</evidence>
<dbReference type="AlphaFoldDB" id="A0A174HUF3"/>
<evidence type="ECO:0000313" key="9">
    <source>
        <dbReference type="EMBL" id="CUO76549.1"/>
    </source>
</evidence>
<dbReference type="PANTHER" id="PTHR35529:SF1">
    <property type="entry name" value="MANGANESE EFFLUX PUMP MNTP-RELATED"/>
    <property type="match status" value="1"/>
</dbReference>
<evidence type="ECO:0000256" key="8">
    <source>
        <dbReference type="HAMAP-Rule" id="MF_01521"/>
    </source>
</evidence>
<evidence type="ECO:0000256" key="4">
    <source>
        <dbReference type="ARBA" id="ARBA00022989"/>
    </source>
</evidence>
<evidence type="ECO:0000313" key="10">
    <source>
        <dbReference type="Proteomes" id="UP000095594"/>
    </source>
</evidence>